<organism evidence="2">
    <name type="scientific">marine sediment metagenome</name>
    <dbReference type="NCBI Taxonomy" id="412755"/>
    <lineage>
        <taxon>unclassified sequences</taxon>
        <taxon>metagenomes</taxon>
        <taxon>ecological metagenomes</taxon>
    </lineage>
</organism>
<feature type="non-terminal residue" evidence="2">
    <location>
        <position position="1"/>
    </location>
</feature>
<dbReference type="AlphaFoldDB" id="X1B384"/>
<keyword evidence="1" id="KW-0812">Transmembrane</keyword>
<name>X1B384_9ZZZZ</name>
<protein>
    <recommendedName>
        <fullName evidence="3">MFS transporter</fullName>
    </recommendedName>
</protein>
<keyword evidence="1" id="KW-0472">Membrane</keyword>
<keyword evidence="1" id="KW-1133">Transmembrane helix</keyword>
<dbReference type="Pfam" id="PF13347">
    <property type="entry name" value="MFS_2"/>
    <property type="match status" value="1"/>
</dbReference>
<reference evidence="2" key="1">
    <citation type="journal article" date="2014" name="Front. Microbiol.">
        <title>High frequency of phylogenetically diverse reductive dehalogenase-homologous genes in deep subseafloor sedimentary metagenomes.</title>
        <authorList>
            <person name="Kawai M."/>
            <person name="Futagami T."/>
            <person name="Toyoda A."/>
            <person name="Takaki Y."/>
            <person name="Nishi S."/>
            <person name="Hori S."/>
            <person name="Arai W."/>
            <person name="Tsubouchi T."/>
            <person name="Morono Y."/>
            <person name="Uchiyama I."/>
            <person name="Ito T."/>
            <person name="Fujiyama A."/>
            <person name="Inagaki F."/>
            <person name="Takami H."/>
        </authorList>
    </citation>
    <scope>NUCLEOTIDE SEQUENCE</scope>
    <source>
        <strain evidence="2">Expedition CK06-06</strain>
    </source>
</reference>
<dbReference type="EMBL" id="BART01012248">
    <property type="protein sequence ID" value="GAG78693.1"/>
    <property type="molecule type" value="Genomic_DNA"/>
</dbReference>
<accession>X1B384</accession>
<feature type="transmembrane region" description="Helical" evidence="1">
    <location>
        <begin position="85"/>
        <end position="104"/>
    </location>
</feature>
<feature type="transmembrane region" description="Helical" evidence="1">
    <location>
        <begin position="124"/>
        <end position="145"/>
    </location>
</feature>
<proteinExistence type="predicted"/>
<evidence type="ECO:0000313" key="2">
    <source>
        <dbReference type="EMBL" id="GAG78693.1"/>
    </source>
</evidence>
<dbReference type="Gene3D" id="1.20.1250.20">
    <property type="entry name" value="MFS general substrate transporter like domains"/>
    <property type="match status" value="1"/>
</dbReference>
<gene>
    <name evidence="2" type="ORF">S01H4_25673</name>
</gene>
<feature type="transmembrane region" description="Helical" evidence="1">
    <location>
        <begin position="14"/>
        <end position="33"/>
    </location>
</feature>
<sequence length="164" mass="18473">IWARLAKKIGHSKTYTIGLASYGVSLLFSVFIVDAFQYYLVSILNGVSGSSFLIMLSPVFADCYDEIAVKIKKHQQTTLIGIRNVFVRISVVIQSFIIAIIYALTYYDPGDESHQFEALLGLRIIQGLIPFIVCIVGALIFYKWFDLKGTKKQELTLKLRELGL</sequence>
<evidence type="ECO:0008006" key="3">
    <source>
        <dbReference type="Google" id="ProtNLM"/>
    </source>
</evidence>
<comment type="caution">
    <text evidence="2">The sequence shown here is derived from an EMBL/GenBank/DDBJ whole genome shotgun (WGS) entry which is preliminary data.</text>
</comment>
<dbReference type="SUPFAM" id="SSF103473">
    <property type="entry name" value="MFS general substrate transporter"/>
    <property type="match status" value="1"/>
</dbReference>
<dbReference type="InterPro" id="IPR036259">
    <property type="entry name" value="MFS_trans_sf"/>
</dbReference>
<evidence type="ECO:0000256" key="1">
    <source>
        <dbReference type="SAM" id="Phobius"/>
    </source>
</evidence>
<feature type="transmembrane region" description="Helical" evidence="1">
    <location>
        <begin position="39"/>
        <end position="64"/>
    </location>
</feature>